<evidence type="ECO:0000256" key="2">
    <source>
        <dbReference type="ARBA" id="ARBA00023002"/>
    </source>
</evidence>
<dbReference type="InterPro" id="IPR002347">
    <property type="entry name" value="SDR_fam"/>
</dbReference>
<dbReference type="PANTHER" id="PTHR43477">
    <property type="entry name" value="DIHYDROANTICAPSIN 7-DEHYDROGENASE"/>
    <property type="match status" value="1"/>
</dbReference>
<accession>A0A841PPQ8</accession>
<dbReference type="EC" id="1.1.1.100" evidence="4"/>
<dbReference type="EMBL" id="JACHHJ010000001">
    <property type="protein sequence ID" value="MBB6448281.1"/>
    <property type="molecule type" value="Genomic_DNA"/>
</dbReference>
<dbReference type="Proteomes" id="UP000568839">
    <property type="component" value="Unassembled WGS sequence"/>
</dbReference>
<dbReference type="SUPFAM" id="SSF51735">
    <property type="entry name" value="NAD(P)-binding Rossmann-fold domains"/>
    <property type="match status" value="1"/>
</dbReference>
<name>A0A841PPQ8_9BACL</name>
<dbReference type="GO" id="GO:0008206">
    <property type="term" value="P:bile acid metabolic process"/>
    <property type="evidence" value="ECO:0007669"/>
    <property type="project" value="UniProtKB-ARBA"/>
</dbReference>
<gene>
    <name evidence="4" type="ORF">HNR44_000230</name>
</gene>
<sequence>MMIFSATALKNEHVLITGATGGIGYETAKVIAAMGALVTITGRNEDKLECLRKELEEVTEPGNIYVHATDITSEQARYRLVEDATNKLGFISGFVNSAGVAGNKKVADMEEEFLNKLMELNYNAAVMLSKHVYNKMIEKQRGAIVNVSSLSGLRGTFANTSYAASKFALIGFTQSFAVEAIEQGVRVNAVCPGFVNTEMGQQAIERKANRNNRTYDEQMEIVKAGLPSSRITEPIEVANTIAYLLTDAAENVVGESVKISGGSVMR</sequence>
<dbReference type="PROSITE" id="PS00061">
    <property type="entry name" value="ADH_SHORT"/>
    <property type="match status" value="1"/>
</dbReference>
<dbReference type="PANTHER" id="PTHR43477:SF1">
    <property type="entry name" value="DIHYDROANTICAPSIN 7-DEHYDROGENASE"/>
    <property type="match status" value="1"/>
</dbReference>
<dbReference type="PRINTS" id="PR00081">
    <property type="entry name" value="GDHRDH"/>
</dbReference>
<protein>
    <submittedName>
        <fullName evidence="4">3-oxoacyl-[acyl-carrier protein] reductase</fullName>
        <ecNumber evidence="4">1.1.1.100</ecNumber>
    </submittedName>
</protein>
<dbReference type="RefSeq" id="WP_184402295.1">
    <property type="nucleotide sequence ID" value="NZ_JACHHJ010000001.1"/>
</dbReference>
<comment type="caution">
    <text evidence="4">The sequence shown here is derived from an EMBL/GenBank/DDBJ whole genome shotgun (WGS) entry which is preliminary data.</text>
</comment>
<dbReference type="Pfam" id="PF00106">
    <property type="entry name" value="adh_short"/>
    <property type="match status" value="1"/>
</dbReference>
<dbReference type="InterPro" id="IPR051122">
    <property type="entry name" value="SDR_DHRS6-like"/>
</dbReference>
<dbReference type="GO" id="GO:0004316">
    <property type="term" value="F:3-oxoacyl-[acyl-carrier-protein] reductase (NADPH) activity"/>
    <property type="evidence" value="ECO:0007669"/>
    <property type="project" value="UniProtKB-EC"/>
</dbReference>
<organism evidence="4 5">
    <name type="scientific">Geomicrobium halophilum</name>
    <dbReference type="NCBI Taxonomy" id="549000"/>
    <lineage>
        <taxon>Bacteria</taxon>
        <taxon>Bacillati</taxon>
        <taxon>Bacillota</taxon>
        <taxon>Bacilli</taxon>
        <taxon>Bacillales</taxon>
        <taxon>Geomicrobium</taxon>
    </lineage>
</organism>
<keyword evidence="5" id="KW-1185">Reference proteome</keyword>
<dbReference type="InterPro" id="IPR020904">
    <property type="entry name" value="Sc_DH/Rdtase_CS"/>
</dbReference>
<evidence type="ECO:0000313" key="4">
    <source>
        <dbReference type="EMBL" id="MBB6448281.1"/>
    </source>
</evidence>
<dbReference type="Gene3D" id="3.40.50.720">
    <property type="entry name" value="NAD(P)-binding Rossmann-like Domain"/>
    <property type="match status" value="1"/>
</dbReference>
<evidence type="ECO:0000256" key="1">
    <source>
        <dbReference type="ARBA" id="ARBA00006484"/>
    </source>
</evidence>
<comment type="similarity">
    <text evidence="1 3">Belongs to the short-chain dehydrogenases/reductases (SDR) family.</text>
</comment>
<dbReference type="AlphaFoldDB" id="A0A841PPQ8"/>
<dbReference type="FunFam" id="3.40.50.720:FF:000084">
    <property type="entry name" value="Short-chain dehydrogenase reductase"/>
    <property type="match status" value="1"/>
</dbReference>
<reference evidence="4 5" key="1">
    <citation type="submission" date="2020-08" db="EMBL/GenBank/DDBJ databases">
        <title>Genomic Encyclopedia of Type Strains, Phase IV (KMG-IV): sequencing the most valuable type-strain genomes for metagenomic binning, comparative biology and taxonomic classification.</title>
        <authorList>
            <person name="Goeker M."/>
        </authorList>
    </citation>
    <scope>NUCLEOTIDE SEQUENCE [LARGE SCALE GENOMIC DNA]</scope>
    <source>
        <strain evidence="4 5">DSM 21769</strain>
    </source>
</reference>
<evidence type="ECO:0000256" key="3">
    <source>
        <dbReference type="RuleBase" id="RU000363"/>
    </source>
</evidence>
<proteinExistence type="inferred from homology"/>
<dbReference type="CDD" id="cd05233">
    <property type="entry name" value="SDR_c"/>
    <property type="match status" value="1"/>
</dbReference>
<evidence type="ECO:0000313" key="5">
    <source>
        <dbReference type="Proteomes" id="UP000568839"/>
    </source>
</evidence>
<keyword evidence="2 4" id="KW-0560">Oxidoreductase</keyword>
<dbReference type="PRINTS" id="PR00080">
    <property type="entry name" value="SDRFAMILY"/>
</dbReference>
<dbReference type="InterPro" id="IPR036291">
    <property type="entry name" value="NAD(P)-bd_dom_sf"/>
</dbReference>